<organism evidence="1 2">
    <name type="scientific">Aplosporella prunicola CBS 121167</name>
    <dbReference type="NCBI Taxonomy" id="1176127"/>
    <lineage>
        <taxon>Eukaryota</taxon>
        <taxon>Fungi</taxon>
        <taxon>Dikarya</taxon>
        <taxon>Ascomycota</taxon>
        <taxon>Pezizomycotina</taxon>
        <taxon>Dothideomycetes</taxon>
        <taxon>Dothideomycetes incertae sedis</taxon>
        <taxon>Botryosphaeriales</taxon>
        <taxon>Aplosporellaceae</taxon>
        <taxon>Aplosporella</taxon>
    </lineage>
</organism>
<accession>A0A6A6BVV0</accession>
<gene>
    <name evidence="1" type="ORF">K452DRAFT_293890</name>
</gene>
<dbReference type="GeneID" id="54299132"/>
<dbReference type="EMBL" id="ML995474">
    <property type="protein sequence ID" value="KAF2147483.1"/>
    <property type="molecule type" value="Genomic_DNA"/>
</dbReference>
<dbReference type="Proteomes" id="UP000799438">
    <property type="component" value="Unassembled WGS sequence"/>
</dbReference>
<evidence type="ECO:0000313" key="2">
    <source>
        <dbReference type="Proteomes" id="UP000799438"/>
    </source>
</evidence>
<name>A0A6A6BVV0_9PEZI</name>
<keyword evidence="2" id="KW-1185">Reference proteome</keyword>
<sequence length="86" mass="9426">MPSTIAPRERLSLSKHSTLGHDLCAALKASPPQPIDARTKAIKEECQAPPPSPVDFGFAAINRPENREIEEWLDPLTYHATAASQH</sequence>
<evidence type="ECO:0000313" key="1">
    <source>
        <dbReference type="EMBL" id="KAF2147483.1"/>
    </source>
</evidence>
<dbReference type="AlphaFoldDB" id="A0A6A6BVV0"/>
<dbReference type="RefSeq" id="XP_033403191.1">
    <property type="nucleotide sequence ID" value="XM_033541636.1"/>
</dbReference>
<dbReference type="OrthoDB" id="5338989at2759"/>
<reference evidence="1" key="1">
    <citation type="journal article" date="2020" name="Stud. Mycol.">
        <title>101 Dothideomycetes genomes: a test case for predicting lifestyles and emergence of pathogens.</title>
        <authorList>
            <person name="Haridas S."/>
            <person name="Albert R."/>
            <person name="Binder M."/>
            <person name="Bloem J."/>
            <person name="Labutti K."/>
            <person name="Salamov A."/>
            <person name="Andreopoulos B."/>
            <person name="Baker S."/>
            <person name="Barry K."/>
            <person name="Bills G."/>
            <person name="Bluhm B."/>
            <person name="Cannon C."/>
            <person name="Castanera R."/>
            <person name="Culley D."/>
            <person name="Daum C."/>
            <person name="Ezra D."/>
            <person name="Gonzalez J."/>
            <person name="Henrissat B."/>
            <person name="Kuo A."/>
            <person name="Liang C."/>
            <person name="Lipzen A."/>
            <person name="Lutzoni F."/>
            <person name="Magnuson J."/>
            <person name="Mondo S."/>
            <person name="Nolan M."/>
            <person name="Ohm R."/>
            <person name="Pangilinan J."/>
            <person name="Park H.-J."/>
            <person name="Ramirez L."/>
            <person name="Alfaro M."/>
            <person name="Sun H."/>
            <person name="Tritt A."/>
            <person name="Yoshinaga Y."/>
            <person name="Zwiers L.-H."/>
            <person name="Turgeon B."/>
            <person name="Goodwin S."/>
            <person name="Spatafora J."/>
            <person name="Crous P."/>
            <person name="Grigoriev I."/>
        </authorList>
    </citation>
    <scope>NUCLEOTIDE SEQUENCE</scope>
    <source>
        <strain evidence="1">CBS 121167</strain>
    </source>
</reference>
<proteinExistence type="predicted"/>
<protein>
    <submittedName>
        <fullName evidence="1">Uncharacterized protein</fullName>
    </submittedName>
</protein>